<evidence type="ECO:0000313" key="2">
    <source>
        <dbReference type="Proteomes" id="UP000821845"/>
    </source>
</evidence>
<comment type="caution">
    <text evidence="1">The sequence shown here is derived from an EMBL/GenBank/DDBJ whole genome shotgun (WGS) entry which is preliminary data.</text>
</comment>
<dbReference type="Proteomes" id="UP000821845">
    <property type="component" value="Chromosome 9"/>
</dbReference>
<organism evidence="1 2">
    <name type="scientific">Hyalomma asiaticum</name>
    <name type="common">Tick</name>
    <dbReference type="NCBI Taxonomy" id="266040"/>
    <lineage>
        <taxon>Eukaryota</taxon>
        <taxon>Metazoa</taxon>
        <taxon>Ecdysozoa</taxon>
        <taxon>Arthropoda</taxon>
        <taxon>Chelicerata</taxon>
        <taxon>Arachnida</taxon>
        <taxon>Acari</taxon>
        <taxon>Parasitiformes</taxon>
        <taxon>Ixodida</taxon>
        <taxon>Ixodoidea</taxon>
        <taxon>Ixodidae</taxon>
        <taxon>Hyalomminae</taxon>
        <taxon>Hyalomma</taxon>
    </lineage>
</organism>
<keyword evidence="2" id="KW-1185">Reference proteome</keyword>
<proteinExistence type="predicted"/>
<protein>
    <submittedName>
        <fullName evidence="1">Uncharacterized protein</fullName>
    </submittedName>
</protein>
<reference evidence="1" key="1">
    <citation type="submission" date="2020-05" db="EMBL/GenBank/DDBJ databases">
        <title>Large-scale comparative analyses of tick genomes elucidate their genetic diversity and vector capacities.</title>
        <authorList>
            <person name="Jia N."/>
            <person name="Wang J."/>
            <person name="Shi W."/>
            <person name="Du L."/>
            <person name="Sun Y."/>
            <person name="Zhan W."/>
            <person name="Jiang J."/>
            <person name="Wang Q."/>
            <person name="Zhang B."/>
            <person name="Ji P."/>
            <person name="Sakyi L.B."/>
            <person name="Cui X."/>
            <person name="Yuan T."/>
            <person name="Jiang B."/>
            <person name="Yang W."/>
            <person name="Lam T.T.-Y."/>
            <person name="Chang Q."/>
            <person name="Ding S."/>
            <person name="Wang X."/>
            <person name="Zhu J."/>
            <person name="Ruan X."/>
            <person name="Zhao L."/>
            <person name="Wei J."/>
            <person name="Que T."/>
            <person name="Du C."/>
            <person name="Cheng J."/>
            <person name="Dai P."/>
            <person name="Han X."/>
            <person name="Huang E."/>
            <person name="Gao Y."/>
            <person name="Liu J."/>
            <person name="Shao H."/>
            <person name="Ye R."/>
            <person name="Li L."/>
            <person name="Wei W."/>
            <person name="Wang X."/>
            <person name="Wang C."/>
            <person name="Yang T."/>
            <person name="Huo Q."/>
            <person name="Li W."/>
            <person name="Guo W."/>
            <person name="Chen H."/>
            <person name="Zhou L."/>
            <person name="Ni X."/>
            <person name="Tian J."/>
            <person name="Zhou Y."/>
            <person name="Sheng Y."/>
            <person name="Liu T."/>
            <person name="Pan Y."/>
            <person name="Xia L."/>
            <person name="Li J."/>
            <person name="Zhao F."/>
            <person name="Cao W."/>
        </authorList>
    </citation>
    <scope>NUCLEOTIDE SEQUENCE</scope>
    <source>
        <strain evidence="1">Hyas-2018</strain>
    </source>
</reference>
<accession>A0ACB7RJ46</accession>
<name>A0ACB7RJ46_HYAAI</name>
<gene>
    <name evidence="1" type="ORF">HPB50_009894</name>
</gene>
<dbReference type="EMBL" id="CM023489">
    <property type="protein sequence ID" value="KAH6922145.1"/>
    <property type="molecule type" value="Genomic_DNA"/>
</dbReference>
<evidence type="ECO:0000313" key="1">
    <source>
        <dbReference type="EMBL" id="KAH6922145.1"/>
    </source>
</evidence>
<sequence length="82" mass="8712">MATCRPLGDTMQILLSPPIHEAVSHGAHPIRATRLALSRQLAAARFVTDHAPPSCLSRLPGLSLSTACKGLCVLELRASRNS</sequence>